<keyword evidence="6" id="KW-1185">Reference proteome</keyword>
<evidence type="ECO:0000313" key="6">
    <source>
        <dbReference type="Proteomes" id="UP000595224"/>
    </source>
</evidence>
<organism evidence="5 6">
    <name type="scientific">Treponema peruense</name>
    <dbReference type="NCBI Taxonomy" id="2787628"/>
    <lineage>
        <taxon>Bacteria</taxon>
        <taxon>Pseudomonadati</taxon>
        <taxon>Spirochaetota</taxon>
        <taxon>Spirochaetia</taxon>
        <taxon>Spirochaetales</taxon>
        <taxon>Treponemataceae</taxon>
        <taxon>Treponema</taxon>
    </lineage>
</organism>
<dbReference type="PANTHER" id="PTHR37419:SF8">
    <property type="entry name" value="TOXIN YJJJ"/>
    <property type="match status" value="1"/>
</dbReference>
<feature type="domain" description="HipA-like C-terminal" evidence="4">
    <location>
        <begin position="179"/>
        <end position="388"/>
    </location>
</feature>
<evidence type="ECO:0000313" key="5">
    <source>
        <dbReference type="EMBL" id="QQA01690.1"/>
    </source>
</evidence>
<dbReference type="Pfam" id="PF07804">
    <property type="entry name" value="HipA_C"/>
    <property type="match status" value="1"/>
</dbReference>
<reference evidence="5 6" key="1">
    <citation type="submission" date="2020-11" db="EMBL/GenBank/DDBJ databases">
        <title>Treponema Peruensis nv. sp., first commensal Treponema isolated from human feces.</title>
        <authorList>
            <person name="Belkhou C."/>
            <person name="Raes J."/>
        </authorList>
    </citation>
    <scope>NUCLEOTIDE SEQUENCE [LARGE SCALE GENOMIC DNA]</scope>
    <source>
        <strain evidence="5 6">RCC2812</strain>
    </source>
</reference>
<dbReference type="EMBL" id="CP064936">
    <property type="protein sequence ID" value="QQA01690.1"/>
    <property type="molecule type" value="Genomic_DNA"/>
</dbReference>
<accession>A0A7T3V662</accession>
<dbReference type="RefSeq" id="WP_198443234.1">
    <property type="nucleotide sequence ID" value="NZ_CBCSHE010000018.1"/>
</dbReference>
<comment type="similarity">
    <text evidence="1">Belongs to the HipA Ser/Thr kinase family.</text>
</comment>
<keyword evidence="3" id="KW-0418">Kinase</keyword>
<dbReference type="Proteomes" id="UP000595224">
    <property type="component" value="Chromosome"/>
</dbReference>
<dbReference type="PANTHER" id="PTHR37419">
    <property type="entry name" value="SERINE/THREONINE-PROTEIN KINASE TOXIN HIPA"/>
    <property type="match status" value="1"/>
</dbReference>
<evidence type="ECO:0000259" key="4">
    <source>
        <dbReference type="Pfam" id="PF07804"/>
    </source>
</evidence>
<dbReference type="Gene3D" id="1.10.1070.20">
    <property type="match status" value="1"/>
</dbReference>
<evidence type="ECO:0000256" key="2">
    <source>
        <dbReference type="ARBA" id="ARBA00022679"/>
    </source>
</evidence>
<dbReference type="AlphaFoldDB" id="A0A7T3V662"/>
<dbReference type="InterPro" id="IPR052028">
    <property type="entry name" value="HipA_Ser/Thr_kinase"/>
</dbReference>
<name>A0A7T3V662_9SPIR</name>
<protein>
    <submittedName>
        <fullName evidence="5">Type II toxin-antitoxin system HipA family toxin</fullName>
    </submittedName>
</protein>
<proteinExistence type="inferred from homology"/>
<sequence length="442" mass="51401">MFETERKIIVEAAWIKDSPVIGTLFCNIARGNQIYSFEFSEQWLEKYSEIVLDPDLLPYRGRQYLSNSKPIFGIFADCSPDRWGRKLMQRREAIYAREQNRSIKTLYEIDFLLGVHDESRNGAIRFKDDITKKYYSDESYLSTPPFTSLRELQQLSLDFENNKDPYSRKWIEQLVSPGSSLGGARPKATVKDTDGSLWLAKFSAKNDEIHECAWEKVINDLAVLSGLNVTETKFMKFDDKKGCFLSRRFDREKEKRIHYSSAMTQLGKVDGETASYLDIAQFIKQNSMFPDRDLKELWSRIAFNIAVSNTDDHLRNHGFLLKNNRWELSPVFDITPNQYRNEMSLNITEDDNSKSLDLLMKTAKYYNLSLEESKKIAINIFKTVQNNWTSLARKYEIPASEIELMNVCFNDRKIIPQKTKTAEIKGKNIFPSLEQKHPGRAD</sequence>
<gene>
    <name evidence="5" type="ORF">IWA51_03505</name>
</gene>
<keyword evidence="2" id="KW-0808">Transferase</keyword>
<dbReference type="KEGG" id="tper:IWA51_03505"/>
<dbReference type="GO" id="GO:0004674">
    <property type="term" value="F:protein serine/threonine kinase activity"/>
    <property type="evidence" value="ECO:0007669"/>
    <property type="project" value="TreeGrafter"/>
</dbReference>
<evidence type="ECO:0000256" key="3">
    <source>
        <dbReference type="ARBA" id="ARBA00022777"/>
    </source>
</evidence>
<dbReference type="GO" id="GO:0005829">
    <property type="term" value="C:cytosol"/>
    <property type="evidence" value="ECO:0007669"/>
    <property type="project" value="TreeGrafter"/>
</dbReference>
<dbReference type="InterPro" id="IPR012893">
    <property type="entry name" value="HipA-like_C"/>
</dbReference>
<evidence type="ECO:0000256" key="1">
    <source>
        <dbReference type="ARBA" id="ARBA00010164"/>
    </source>
</evidence>